<protein>
    <recommendedName>
        <fullName evidence="8">DUF11 domain-containing protein</fullName>
    </recommendedName>
</protein>
<dbReference type="PANTHER" id="PTHR43308:SF5">
    <property type="entry name" value="S-LAYER PROTEIN _ PEPTIDOGLYCAN ENDO-BETA-N-ACETYLGLUCOSAMINIDASE"/>
    <property type="match status" value="1"/>
</dbReference>
<dbReference type="InterPro" id="IPR001434">
    <property type="entry name" value="OmcB-like_DUF11"/>
</dbReference>
<dbReference type="Gene3D" id="2.60.40.10">
    <property type="entry name" value="Immunoglobulins"/>
    <property type="match status" value="2"/>
</dbReference>
<accession>A0A2V5K856</accession>
<dbReference type="RefSeq" id="WP_110841028.1">
    <property type="nucleotide sequence ID" value="NZ_QJVJ01000006.1"/>
</dbReference>
<evidence type="ECO:0000259" key="5">
    <source>
        <dbReference type="PROSITE" id="PS51272"/>
    </source>
</evidence>
<evidence type="ECO:0008006" key="8">
    <source>
        <dbReference type="Google" id="ProtNLM"/>
    </source>
</evidence>
<evidence type="ECO:0000256" key="3">
    <source>
        <dbReference type="SAM" id="SignalP"/>
    </source>
</evidence>
<dbReference type="Gene3D" id="2.60.40.1120">
    <property type="entry name" value="Carboxypeptidase-like, regulatory domain"/>
    <property type="match status" value="2"/>
</dbReference>
<dbReference type="SUPFAM" id="SSF49464">
    <property type="entry name" value="Carboxypeptidase regulatory domain-like"/>
    <property type="match status" value="3"/>
</dbReference>
<dbReference type="Pfam" id="PF01345">
    <property type="entry name" value="DUF11"/>
    <property type="match status" value="3"/>
</dbReference>
<evidence type="ECO:0000313" key="6">
    <source>
        <dbReference type="EMBL" id="PYI54043.1"/>
    </source>
</evidence>
<dbReference type="OrthoDB" id="283370at2"/>
<feature type="domain" description="SLH" evidence="5">
    <location>
        <begin position="2544"/>
        <end position="2606"/>
    </location>
</feature>
<dbReference type="PROSITE" id="PS51127">
    <property type="entry name" value="BIG1"/>
    <property type="match status" value="1"/>
</dbReference>
<dbReference type="InterPro" id="IPR013783">
    <property type="entry name" value="Ig-like_fold"/>
</dbReference>
<dbReference type="SUPFAM" id="SSF49373">
    <property type="entry name" value="Invasin/intimin cell-adhesion fragments"/>
    <property type="match status" value="1"/>
</dbReference>
<evidence type="ECO:0000256" key="2">
    <source>
        <dbReference type="SAM" id="MobiDB-lite"/>
    </source>
</evidence>
<feature type="domain" description="SLH" evidence="5">
    <location>
        <begin position="2607"/>
        <end position="2670"/>
    </location>
</feature>
<feature type="region of interest" description="Disordered" evidence="2">
    <location>
        <begin position="2405"/>
        <end position="2436"/>
    </location>
</feature>
<keyword evidence="3" id="KW-0732">Signal</keyword>
<dbReference type="PROSITE" id="PS51272">
    <property type="entry name" value="SLH"/>
    <property type="match status" value="3"/>
</dbReference>
<dbReference type="InterPro" id="IPR051465">
    <property type="entry name" value="Cell_Envelope_Struct_Comp"/>
</dbReference>
<feature type="compositionally biased region" description="Basic and acidic residues" evidence="2">
    <location>
        <begin position="2752"/>
        <end position="2762"/>
    </location>
</feature>
<gene>
    <name evidence="6" type="ORF">DLM86_15990</name>
</gene>
<dbReference type="InterPro" id="IPR008964">
    <property type="entry name" value="Invasin/intimin_cell_adhesion"/>
</dbReference>
<dbReference type="Pfam" id="PF13620">
    <property type="entry name" value="CarboxypepD_reg"/>
    <property type="match status" value="1"/>
</dbReference>
<comment type="similarity">
    <text evidence="1">Belongs to the intimin/invasin family.</text>
</comment>
<evidence type="ECO:0000313" key="7">
    <source>
        <dbReference type="Proteomes" id="UP000247476"/>
    </source>
</evidence>
<feature type="signal peptide" evidence="3">
    <location>
        <begin position="1"/>
        <end position="29"/>
    </location>
</feature>
<dbReference type="InterPro" id="IPR003344">
    <property type="entry name" value="Big_1_dom"/>
</dbReference>
<dbReference type="Proteomes" id="UP000247476">
    <property type="component" value="Unassembled WGS sequence"/>
</dbReference>
<feature type="domain" description="SLH" evidence="5">
    <location>
        <begin position="2671"/>
        <end position="2730"/>
    </location>
</feature>
<reference evidence="6 7" key="1">
    <citation type="submission" date="2018-05" db="EMBL/GenBank/DDBJ databases">
        <title>Paenibacillus flagellatus sp. nov., isolated from selenium mineral soil.</title>
        <authorList>
            <person name="Dai X."/>
        </authorList>
    </citation>
    <scope>NUCLEOTIDE SEQUENCE [LARGE SCALE GENOMIC DNA]</scope>
    <source>
        <strain evidence="6 7">DXL2</strain>
    </source>
</reference>
<dbReference type="InterPro" id="IPR008969">
    <property type="entry name" value="CarboxyPept-like_regulatory"/>
</dbReference>
<dbReference type="EMBL" id="QJVJ01000006">
    <property type="protein sequence ID" value="PYI54043.1"/>
    <property type="molecule type" value="Genomic_DNA"/>
</dbReference>
<organism evidence="6 7">
    <name type="scientific">Paenibacillus flagellatus</name>
    <dbReference type="NCBI Taxonomy" id="2211139"/>
    <lineage>
        <taxon>Bacteria</taxon>
        <taxon>Bacillati</taxon>
        <taxon>Bacillota</taxon>
        <taxon>Bacilli</taxon>
        <taxon>Bacillales</taxon>
        <taxon>Paenibacillaceae</taxon>
        <taxon>Paenibacillus</taxon>
    </lineage>
</organism>
<feature type="domain" description="Big-1" evidence="4">
    <location>
        <begin position="1986"/>
        <end position="2081"/>
    </location>
</feature>
<dbReference type="InterPro" id="IPR001119">
    <property type="entry name" value="SLH_dom"/>
</dbReference>
<dbReference type="SMART" id="SM00634">
    <property type="entry name" value="BID_1"/>
    <property type="match status" value="1"/>
</dbReference>
<dbReference type="PANTHER" id="PTHR43308">
    <property type="entry name" value="OUTER MEMBRANE PROTEIN ALPHA-RELATED"/>
    <property type="match status" value="1"/>
</dbReference>
<feature type="region of interest" description="Disordered" evidence="2">
    <location>
        <begin position="2752"/>
        <end position="2773"/>
    </location>
</feature>
<feature type="chain" id="PRO_5015836654" description="DUF11 domain-containing protein" evidence="3">
    <location>
        <begin position="30"/>
        <end position="2773"/>
    </location>
</feature>
<dbReference type="Pfam" id="PF00395">
    <property type="entry name" value="SLH"/>
    <property type="match status" value="3"/>
</dbReference>
<comment type="caution">
    <text evidence="6">The sequence shown here is derived from an EMBL/GenBank/DDBJ whole genome shotgun (WGS) entry which is preliminary data.</text>
</comment>
<proteinExistence type="inferred from homology"/>
<name>A0A2V5K856_9BACL</name>
<keyword evidence="7" id="KW-1185">Reference proteome</keyword>
<sequence>MTRRSIAAAMSFLLLFSLVTNLFATTAEAGTEHKFAGKMSVSVESPGEIVLGKEVTLNVTVKNCSVDATCASESSGGSNTDNPAVHTDWAYNVGLQLELPDGLKLSDSQSLAPFSKEITSEGKELLKWRDLRDLAPYESFTFPVQVKSTETLERTAKTDVAFGTALSLGVDVFASYDPRQLFEGPAPNTNVSGSLALTVVPFTITVEDAGGQVKGAGDDKWGAFNNVLHMDVNTRDAVTFTSLQAVFDGSLRVYGSDIAVDGTITGLADASVTGSTAGWSGKTVAAGAKGTVTIPTAFYNTVNNQAGGTILVDGTTVTNRVAFSATARGQTFTDGGHERYRFTATAKDIVVDKLVNGKEEDESDVGETLNYTIRLKTNAYYNVQNVVVVDTVGDGQQVTAADRLSAPFNRESDGTTKLTWSLNASETVALKTVTLSYTTVIDADWDKLYPGLTYSGDSIDNRVDVKDAFTGPSGVIMELHDSTTVKITAPTIIEEIVAINDVPLGTPKKKANVSVGDKVTIELTYNAEGITAKQHGVEVYDFLPLGTELVDKTDFAGSTAQPYDSANKMIVWSMPDSITGLLTARVNVIVADDPLIVADKSSENLVVLSYRNSPERIESKRDSVELTYVEPAITLNRFIGSTNVDSTHVQVVGEQQVEVTLRLTNTGKGDAHNVVFTETLPNDLYDITPVSGNYTTDSSTPGILVFTLTNPLAGSNQTIELKYKAKIKGPIGARKDIKQESSRTYKSSASGTSRGYTGTEASHVTMIAGSPTIAKTLYDSANDPGALRVGDWVVYEVKVAVNSNLTTEDATIIDTIHSNQSIADADLKVFASFDKTTNSEGTPVLFTKNSRKVTINATDLTPTVDGSNRVYTVYVKTKIEAIGSGNSENQGTDAFFEWANPNPDPTPVRYSISSKPVVTVQKPNLTTVLSPSTIDMEKEVPREFTFTITNSGSNTAYSFTPFVTLPAGFEFVDPPGTVQPDPVNGDKMTFNPVNLDAGSSLPAYKFKAQLVEVKGSGSTYQIKGSTGSYYATPEAYTNDPDKTSEAPTNVKFAPSTSTGNINIPGVSLTNEIVATSNGSSLTEIRPGDTVDYKLTVKVPPGTKAYNVSVEDTFDALAKFEVVAQPAGSTISGGKLTIPVPGEGSDNVIDATGGEQVREYTVKLRAKADGDAVGQGSFTARTANFGTSAIAKWLVTAGGASKATPAETTTIAVVQPELAITAQSVVSGPEFSDADPNITATYRLTNNGQGSAYNTVVEVPIPAGLTVVGTPSDNGTFADGKVTWNLSDAIAKGGTKDLSFALKTTAAAGAGATGFDVIATLKEYTSTSDVTLVGTTAKKYAPNLPAKHTLGIADMTVTATVAGSSNNNSTSTVRPGDTITYKLDLNVPAESTAYGAVLAADANLFTEQEIVSVKRGTTELPRVGNGYPLGDILGKPGQTVDDTITVETRVKTDAVHTDNPYKTGFDTKISYYPSATPSGTPSTAVSSKIALDVVWPDLSVLINADKSQVTAPGERIAFTVTVANNGKSAAYNPYMDVSLWSVTNSVYLDQAVYWTNDGSSSNGSDSVIYDADREKVQWTMIEPINPGDSRTLTLYAVARDTTTVTASVYATGKLTQYFSLPSGGQQYGPLQTGQPGVVVRGSHMLDGSGTLEVTAGQTAAFDHTLTNTGAGHDRFKLELQSPFPTELFVNGQRVALWTETGSGWQWTEIDPAYNEGGQVVVPLNAGASLPLRLVAHVPEDTPYDNSAYRLLTLSAVASLTGERHSAQDKLKIVGPIGLDGWSGEQAREAWQLPVYGYLDSLIANAVSAVHIAKVTAQYTHGTTTEQFDLKLANPDTYVQDGHKKWIADSRLPDAIPTGTYNLAFYAYDAGGHQVEADEVTGVPGSVGENNPVRIQSKVNVQGHITDSVSASPIPGATVKLVDAATGAVRETTADANGFYSFADVPVKPYELIVSKEEYAESKTQFYALPQHPSTDTVTVDAKLSPFKIVLSANPTTILGDGQSETELTATITDSDGKPVPGVTVTFSSPTGKGFFPNGTTATTDVNGQAKVPFRSDTVTGTSSVRIPVKTDVNDPSRGLYATANIVITFDPGAVTGFVTEIDKEGKHVPVPGATVVVSKDFGNGVTFSGTAVTDSNGAYTIAVPRGDTVYDVLVTKPVVIGGETKLISFPQTAAVGVITDNGFQKYPSVKAASGLMLAEMPDKRTAQLPAELYGKMKGYLLDEQGNKIMQAGIPVTFDIDDTNGSFNIQYLNAGTYRFAIAMEVEPGQEIIVNLSRKGTYPKLEVKANGEMNIAADLIDPYGTVTDRDTGRVIPDAHVELLYADTERNRNNLRTAGALVGLPELVGFAPRNNHNPQDTDAFGFYAYMVYPFADYIVRVNKPGYYTYNSPIISVEEAIVRHDLQLTPIPEESSDPGPIQGPIGGGTPTPNPNPGTTSGQVDLAVSLSSDKAAYPEGGTIVFTIEYLNKTKSEAKDVTIEAVIPSFAEIIDAANGTVKGDKIAWSLGNLLPDASGRITFKARVKPNSLAQAETVVQGEARIKSAGQVVNVQDDESKLRMLLFSDRFGEQMHKRYIAGYPDGTFKPNRSITRAEVAAIFARIKDLKHTVQGTSFYSDVTAGFWAAEYIEAATRAGLFGGYEDGTFKPDQAITRAELATVIFRFLDMQDRAPIRVQMGDVDSHWAKNQIEELLRNRIVDGYPDGTFKPDASIIRTEAVTMINRLLNRGPLTGGKATWPDVSESHWAFGQVEESSVTHEYERNPDGSEKLTTVIDEPLW</sequence>
<evidence type="ECO:0000259" key="4">
    <source>
        <dbReference type="PROSITE" id="PS51127"/>
    </source>
</evidence>
<dbReference type="Pfam" id="PF02369">
    <property type="entry name" value="Big_1"/>
    <property type="match status" value="1"/>
</dbReference>
<evidence type="ECO:0000256" key="1">
    <source>
        <dbReference type="ARBA" id="ARBA00010116"/>
    </source>
</evidence>